<feature type="transmembrane region" description="Helical" evidence="5">
    <location>
        <begin position="221"/>
        <end position="245"/>
    </location>
</feature>
<proteinExistence type="predicted"/>
<keyword evidence="2 5" id="KW-0812">Transmembrane</keyword>
<reference evidence="7 8" key="1">
    <citation type="journal article" date="2016" name="Nat. Commun.">
        <title>Thousands of microbial genomes shed light on interconnected biogeochemical processes in an aquifer system.</title>
        <authorList>
            <person name="Anantharaman K."/>
            <person name="Brown C.T."/>
            <person name="Hug L.A."/>
            <person name="Sharon I."/>
            <person name="Castelle C.J."/>
            <person name="Probst A.J."/>
            <person name="Thomas B.C."/>
            <person name="Singh A."/>
            <person name="Wilkins M.J."/>
            <person name="Karaoz U."/>
            <person name="Brodie E.L."/>
            <person name="Williams K.H."/>
            <person name="Hubbard S.S."/>
            <person name="Banfield J.F."/>
        </authorList>
    </citation>
    <scope>NUCLEOTIDE SEQUENCE [LARGE SCALE GENOMIC DNA]</scope>
</reference>
<feature type="transmembrane region" description="Helical" evidence="5">
    <location>
        <begin position="60"/>
        <end position="77"/>
    </location>
</feature>
<evidence type="ECO:0000313" key="8">
    <source>
        <dbReference type="Proteomes" id="UP000178726"/>
    </source>
</evidence>
<dbReference type="InterPro" id="IPR007016">
    <property type="entry name" value="O-antigen_ligase-rel_domated"/>
</dbReference>
<dbReference type="AlphaFoldDB" id="A0A1F6NBT0"/>
<comment type="subcellular location">
    <subcellularLocation>
        <location evidence="1">Membrane</location>
        <topology evidence="1">Multi-pass membrane protein</topology>
    </subcellularLocation>
</comment>
<sequence>MPNRTRLTWLLLGYAALRVFSYFFGPATPLFVAHPLNTAVTGVIVALVTLLLLKNDRRGWFIIAGEIILGGGGNYLEAFNLSIRTWLLLASLAVFFGKLLYNHRIKSLWTSEKLAIITITLLYIAIAWGSLNGLLQDHNYKLIINDALPYLFILYYFPLRQLWTDELKSFIFDLIVAAIIGNFLLIIFTFVGFSSHLFILQDNYYHWFRDIAHGKITELGFFYRLVINEHLLLIPLLIYFAAAIIKKEHARLFTGLALLLLILLSINLTRIYLVALAISFCFLFTKKYWRRWLAVGLGGAVIFIISFTSIHLTASRGASLGWELFGIRLSSIVAPSTENSSLSRLLLLPKIITKIQMNPFLGWGLGETITVYSPVFKKEVTTPHFDWGYLEILTELGIIGFFAWYKLLQLVNKRIKAAPRPSWQLASLIALLVINITSPALFHVFGIIWLTILLYHKPTQSVVTSTDVFSK</sequence>
<gene>
    <name evidence="7" type="ORF">A3I29_02550</name>
</gene>
<name>A0A1F6NBT0_9BACT</name>
<feature type="transmembrane region" description="Helical" evidence="5">
    <location>
        <begin position="387"/>
        <end position="407"/>
    </location>
</feature>
<dbReference type="EMBL" id="MFQK01000007">
    <property type="protein sequence ID" value="OGH81258.1"/>
    <property type="molecule type" value="Genomic_DNA"/>
</dbReference>
<evidence type="ECO:0000259" key="6">
    <source>
        <dbReference type="Pfam" id="PF04932"/>
    </source>
</evidence>
<feature type="transmembrane region" description="Helical" evidence="5">
    <location>
        <begin position="113"/>
        <end position="131"/>
    </location>
</feature>
<evidence type="ECO:0000256" key="2">
    <source>
        <dbReference type="ARBA" id="ARBA00022692"/>
    </source>
</evidence>
<dbReference type="STRING" id="1798689.A3I29_02550"/>
<feature type="transmembrane region" description="Helical" evidence="5">
    <location>
        <begin position="257"/>
        <end position="285"/>
    </location>
</feature>
<protein>
    <recommendedName>
        <fullName evidence="6">O-antigen ligase-related domain-containing protein</fullName>
    </recommendedName>
</protein>
<feature type="domain" description="O-antigen ligase-related" evidence="6">
    <location>
        <begin position="256"/>
        <end position="404"/>
    </location>
</feature>
<comment type="caution">
    <text evidence="7">The sequence shown here is derived from an EMBL/GenBank/DDBJ whole genome shotgun (WGS) entry which is preliminary data.</text>
</comment>
<keyword evidence="3 5" id="KW-1133">Transmembrane helix</keyword>
<feature type="transmembrane region" description="Helical" evidence="5">
    <location>
        <begin position="170"/>
        <end position="200"/>
    </location>
</feature>
<evidence type="ECO:0000256" key="1">
    <source>
        <dbReference type="ARBA" id="ARBA00004141"/>
    </source>
</evidence>
<evidence type="ECO:0000313" key="7">
    <source>
        <dbReference type="EMBL" id="OGH81258.1"/>
    </source>
</evidence>
<dbReference type="GO" id="GO:0016020">
    <property type="term" value="C:membrane"/>
    <property type="evidence" value="ECO:0007669"/>
    <property type="project" value="UniProtKB-SubCell"/>
</dbReference>
<evidence type="ECO:0000256" key="4">
    <source>
        <dbReference type="ARBA" id="ARBA00023136"/>
    </source>
</evidence>
<dbReference type="Proteomes" id="UP000178726">
    <property type="component" value="Unassembled WGS sequence"/>
</dbReference>
<organism evidence="7 8">
    <name type="scientific">Candidatus Magasanikbacteria bacterium RIFCSPLOWO2_02_FULL_44_11</name>
    <dbReference type="NCBI Taxonomy" id="1798689"/>
    <lineage>
        <taxon>Bacteria</taxon>
        <taxon>Candidatus Magasanikiibacteriota</taxon>
    </lineage>
</organism>
<feature type="transmembrane region" description="Helical" evidence="5">
    <location>
        <begin position="428"/>
        <end position="455"/>
    </location>
</feature>
<dbReference type="Pfam" id="PF04932">
    <property type="entry name" value="Wzy_C"/>
    <property type="match status" value="1"/>
</dbReference>
<keyword evidence="4 5" id="KW-0472">Membrane</keyword>
<evidence type="ECO:0000256" key="5">
    <source>
        <dbReference type="SAM" id="Phobius"/>
    </source>
</evidence>
<accession>A0A1F6NBT0</accession>
<feature type="transmembrane region" description="Helical" evidence="5">
    <location>
        <begin position="31"/>
        <end position="53"/>
    </location>
</feature>
<feature type="transmembrane region" description="Helical" evidence="5">
    <location>
        <begin position="83"/>
        <end position="101"/>
    </location>
</feature>
<feature type="transmembrane region" description="Helical" evidence="5">
    <location>
        <begin position="292"/>
        <end position="314"/>
    </location>
</feature>
<evidence type="ECO:0000256" key="3">
    <source>
        <dbReference type="ARBA" id="ARBA00022989"/>
    </source>
</evidence>